<protein>
    <submittedName>
        <fullName evidence="1">Uncharacterized protein</fullName>
    </submittedName>
</protein>
<proteinExistence type="predicted"/>
<name>A0A0A8YSU9_ARUDO</name>
<organism evidence="1">
    <name type="scientific">Arundo donax</name>
    <name type="common">Giant reed</name>
    <name type="synonym">Donax arundinaceus</name>
    <dbReference type="NCBI Taxonomy" id="35708"/>
    <lineage>
        <taxon>Eukaryota</taxon>
        <taxon>Viridiplantae</taxon>
        <taxon>Streptophyta</taxon>
        <taxon>Embryophyta</taxon>
        <taxon>Tracheophyta</taxon>
        <taxon>Spermatophyta</taxon>
        <taxon>Magnoliopsida</taxon>
        <taxon>Liliopsida</taxon>
        <taxon>Poales</taxon>
        <taxon>Poaceae</taxon>
        <taxon>PACMAD clade</taxon>
        <taxon>Arundinoideae</taxon>
        <taxon>Arundineae</taxon>
        <taxon>Arundo</taxon>
    </lineage>
</organism>
<dbReference type="EMBL" id="GBRH01272288">
    <property type="protein sequence ID" value="JAD25607.1"/>
    <property type="molecule type" value="Transcribed_RNA"/>
</dbReference>
<dbReference type="AlphaFoldDB" id="A0A0A8YSU9"/>
<evidence type="ECO:0000313" key="1">
    <source>
        <dbReference type="EMBL" id="JAD25607.1"/>
    </source>
</evidence>
<reference evidence="1" key="2">
    <citation type="journal article" date="2015" name="Data Brief">
        <title>Shoot transcriptome of the giant reed, Arundo donax.</title>
        <authorList>
            <person name="Barrero R.A."/>
            <person name="Guerrero F.D."/>
            <person name="Moolhuijzen P."/>
            <person name="Goolsby J.A."/>
            <person name="Tidwell J."/>
            <person name="Bellgard S.E."/>
            <person name="Bellgard M.I."/>
        </authorList>
    </citation>
    <scope>NUCLEOTIDE SEQUENCE</scope>
    <source>
        <tissue evidence="1">Shoot tissue taken approximately 20 cm above the soil surface</tissue>
    </source>
</reference>
<sequence length="27" mass="2610">MNQTASIFSVAAVSCGVAGCGVQPNTP</sequence>
<reference evidence="1" key="1">
    <citation type="submission" date="2014-09" db="EMBL/GenBank/DDBJ databases">
        <authorList>
            <person name="Magalhaes I.L.F."/>
            <person name="Oliveira U."/>
            <person name="Santos F.R."/>
            <person name="Vidigal T.H.D.A."/>
            <person name="Brescovit A.D."/>
            <person name="Santos A.J."/>
        </authorList>
    </citation>
    <scope>NUCLEOTIDE SEQUENCE</scope>
    <source>
        <tissue evidence="1">Shoot tissue taken approximately 20 cm above the soil surface</tissue>
    </source>
</reference>
<accession>A0A0A8YSU9</accession>